<name>A0A4R2PB38_9BACL</name>
<dbReference type="InterPro" id="IPR018461">
    <property type="entry name" value="Na/H_Antiport_NhaC-like_C"/>
</dbReference>
<evidence type="ECO:0000256" key="6">
    <source>
        <dbReference type="SAM" id="MobiDB-lite"/>
    </source>
</evidence>
<feature type="transmembrane region" description="Helical" evidence="7">
    <location>
        <begin position="67"/>
        <end position="90"/>
    </location>
</feature>
<keyword evidence="10" id="KW-1185">Reference proteome</keyword>
<dbReference type="AlphaFoldDB" id="A0A4R2PB38"/>
<dbReference type="EMBL" id="SLXK01000001">
    <property type="protein sequence ID" value="TCP32310.1"/>
    <property type="molecule type" value="Genomic_DNA"/>
</dbReference>
<protein>
    <submittedName>
        <fullName evidence="9">Na+/H+ antiporter family protein</fullName>
    </submittedName>
</protein>
<feature type="transmembrane region" description="Helical" evidence="7">
    <location>
        <begin position="28"/>
        <end position="47"/>
    </location>
</feature>
<dbReference type="Pfam" id="PF03553">
    <property type="entry name" value="Na_H_antiporter"/>
    <property type="match status" value="1"/>
</dbReference>
<evidence type="ECO:0000256" key="1">
    <source>
        <dbReference type="ARBA" id="ARBA00004651"/>
    </source>
</evidence>
<dbReference type="RefSeq" id="WP_243646903.1">
    <property type="nucleotide sequence ID" value="NZ_SLXK01000001.1"/>
</dbReference>
<keyword evidence="3 7" id="KW-0812">Transmembrane</keyword>
<feature type="compositionally biased region" description="Polar residues" evidence="6">
    <location>
        <begin position="272"/>
        <end position="284"/>
    </location>
</feature>
<feature type="transmembrane region" description="Helical" evidence="7">
    <location>
        <begin position="6"/>
        <end position="21"/>
    </location>
</feature>
<feature type="transmembrane region" description="Helical" evidence="7">
    <location>
        <begin position="369"/>
        <end position="389"/>
    </location>
</feature>
<evidence type="ECO:0000256" key="3">
    <source>
        <dbReference type="ARBA" id="ARBA00022692"/>
    </source>
</evidence>
<evidence type="ECO:0000256" key="4">
    <source>
        <dbReference type="ARBA" id="ARBA00022989"/>
    </source>
</evidence>
<feature type="transmembrane region" description="Helical" evidence="7">
    <location>
        <begin position="569"/>
        <end position="589"/>
    </location>
</feature>
<feature type="transmembrane region" description="Helical" evidence="7">
    <location>
        <begin position="409"/>
        <end position="428"/>
    </location>
</feature>
<organism evidence="9 10">
    <name type="scientific">Scopulibacillus darangshiensis</name>
    <dbReference type="NCBI Taxonomy" id="442528"/>
    <lineage>
        <taxon>Bacteria</taxon>
        <taxon>Bacillati</taxon>
        <taxon>Bacillota</taxon>
        <taxon>Bacilli</taxon>
        <taxon>Bacillales</taxon>
        <taxon>Sporolactobacillaceae</taxon>
        <taxon>Scopulibacillus</taxon>
    </lineage>
</organism>
<comment type="subcellular location">
    <subcellularLocation>
        <location evidence="1">Cell membrane</location>
        <topology evidence="1">Multi-pass membrane protein</topology>
    </subcellularLocation>
</comment>
<accession>A0A4R2PB38</accession>
<feature type="transmembrane region" description="Helical" evidence="7">
    <location>
        <begin position="523"/>
        <end position="543"/>
    </location>
</feature>
<sequence>MHGSWLSLLPFLVVIPISIFTKQVQPGLFVALILGSYLVEPSLLGGIKQALTYVVDNTVKSNNIRIILFLYMFAGLINMVKMAGGIKGFVELVSDKVKTKKSAMILTWVSTMATFSDPDFRIVTIAPIMKALKNRLNMSSRRIGIVIEVTSNPIVALVPIATGFVGYMVTVIGTSLQHAGIHRAPYKTYVESIPFNFFSFVIVLVGLYYTFFMHKKHDKETELSQAAADHDTGDQKASKETSKEKNKPVPSPLPDPTMAKKNAQGENKEQGTGETQLNPQTTMSADRDEPAFPGIVPDTFLHDGDQGHVIQSMDQNQQNFNEEYSRHLDSADIANQKHMEQHGNPNEKQGEEDLQDVKKGYDEETPSRPWNLILPIIVVLLLTLFLSWWDGHNKANSFFGAFIKSDALGVMLEALLITLILTIVFFMFQKFAVSKIVTHFVNGGNQLMSVIVLLTLIWGVSAVSEDLGFSQYITDHVKGWIPSMLVAPVLFLLGALISYFIGSSWGTWGLLMPLGIMLAHQSGSNLLLVIGAVFASGTFGAFASPLSDNTVTLCTIMDLPVMKYARSKLVPALIAAGITALLFAGASFIM</sequence>
<dbReference type="GO" id="GO:0005886">
    <property type="term" value="C:plasma membrane"/>
    <property type="evidence" value="ECO:0007669"/>
    <property type="project" value="UniProtKB-SubCell"/>
</dbReference>
<reference evidence="9 10" key="1">
    <citation type="submission" date="2019-03" db="EMBL/GenBank/DDBJ databases">
        <title>Genomic Encyclopedia of Type Strains, Phase IV (KMG-IV): sequencing the most valuable type-strain genomes for metagenomic binning, comparative biology and taxonomic classification.</title>
        <authorList>
            <person name="Goeker M."/>
        </authorList>
    </citation>
    <scope>NUCLEOTIDE SEQUENCE [LARGE SCALE GENOMIC DNA]</scope>
    <source>
        <strain evidence="9 10">DSM 19377</strain>
    </source>
</reference>
<evidence type="ECO:0000256" key="2">
    <source>
        <dbReference type="ARBA" id="ARBA00022475"/>
    </source>
</evidence>
<feature type="transmembrane region" description="Helical" evidence="7">
    <location>
        <begin position="480"/>
        <end position="502"/>
    </location>
</feature>
<feature type="compositionally biased region" description="Basic and acidic residues" evidence="6">
    <location>
        <begin position="223"/>
        <end position="247"/>
    </location>
</feature>
<feature type="transmembrane region" description="Helical" evidence="7">
    <location>
        <begin position="440"/>
        <end position="460"/>
    </location>
</feature>
<keyword evidence="5 7" id="KW-0472">Membrane</keyword>
<keyword evidence="2" id="KW-1003">Cell membrane</keyword>
<dbReference type="PANTHER" id="PTHR43478">
    <property type="entry name" value="NA+/H+ ANTIPORTER-RELATED"/>
    <property type="match status" value="1"/>
</dbReference>
<proteinExistence type="predicted"/>
<feature type="transmembrane region" description="Helical" evidence="7">
    <location>
        <begin position="143"/>
        <end position="173"/>
    </location>
</feature>
<evidence type="ECO:0000313" key="10">
    <source>
        <dbReference type="Proteomes" id="UP000295416"/>
    </source>
</evidence>
<feature type="region of interest" description="Disordered" evidence="6">
    <location>
        <begin position="223"/>
        <end position="306"/>
    </location>
</feature>
<evidence type="ECO:0000256" key="7">
    <source>
        <dbReference type="SAM" id="Phobius"/>
    </source>
</evidence>
<dbReference type="PANTHER" id="PTHR43478:SF1">
    <property type="entry name" value="NA+_H+ ANTIPORTER NHAC-LIKE C-TERMINAL DOMAIN-CONTAINING PROTEIN"/>
    <property type="match status" value="1"/>
</dbReference>
<comment type="caution">
    <text evidence="9">The sequence shown here is derived from an EMBL/GenBank/DDBJ whole genome shotgun (WGS) entry which is preliminary data.</text>
</comment>
<evidence type="ECO:0000259" key="8">
    <source>
        <dbReference type="Pfam" id="PF03553"/>
    </source>
</evidence>
<evidence type="ECO:0000313" key="9">
    <source>
        <dbReference type="EMBL" id="TCP32310.1"/>
    </source>
</evidence>
<feature type="domain" description="Na+/H+ antiporter NhaC-like C-terminal" evidence="8">
    <location>
        <begin position="364"/>
        <end position="561"/>
    </location>
</feature>
<evidence type="ECO:0000256" key="5">
    <source>
        <dbReference type="ARBA" id="ARBA00023136"/>
    </source>
</evidence>
<dbReference type="Proteomes" id="UP000295416">
    <property type="component" value="Unassembled WGS sequence"/>
</dbReference>
<gene>
    <name evidence="9" type="ORF">EV207_101289</name>
</gene>
<feature type="transmembrane region" description="Helical" evidence="7">
    <location>
        <begin position="193"/>
        <end position="212"/>
    </location>
</feature>
<keyword evidence="4 7" id="KW-1133">Transmembrane helix</keyword>